<protein>
    <submittedName>
        <fullName evidence="1">Uncharacterized protein</fullName>
    </submittedName>
</protein>
<dbReference type="AlphaFoldDB" id="A0A6M8HXV6"/>
<geneLocation type="plasmid" evidence="1 2">
    <name>unnamed1</name>
</geneLocation>
<dbReference type="EMBL" id="CP053709">
    <property type="protein sequence ID" value="QKE93232.1"/>
    <property type="molecule type" value="Genomic_DNA"/>
</dbReference>
<organism evidence="1 2">
    <name type="scientific">Lichenicola cladoniae</name>
    <dbReference type="NCBI Taxonomy" id="1484109"/>
    <lineage>
        <taxon>Bacteria</taxon>
        <taxon>Pseudomonadati</taxon>
        <taxon>Pseudomonadota</taxon>
        <taxon>Alphaproteobacteria</taxon>
        <taxon>Acetobacterales</taxon>
        <taxon>Acetobacteraceae</taxon>
        <taxon>Lichenicola</taxon>
    </lineage>
</organism>
<keyword evidence="1" id="KW-0614">Plasmid</keyword>
<evidence type="ECO:0000313" key="2">
    <source>
        <dbReference type="Proteomes" id="UP000500767"/>
    </source>
</evidence>
<accession>A0A6M8HXV6</accession>
<evidence type="ECO:0000313" key="1">
    <source>
        <dbReference type="EMBL" id="QKE93232.1"/>
    </source>
</evidence>
<name>A0A6M8HXV6_9PROT</name>
<dbReference type="KEGG" id="lck:HN018_23950"/>
<gene>
    <name evidence="1" type="ORF">HN018_23950</name>
</gene>
<reference evidence="1 2" key="1">
    <citation type="journal article" date="2014" name="World J. Microbiol. Biotechnol.">
        <title>Biodiversity and physiological characteristics of Antarctic and Arctic lichens-associated bacteria.</title>
        <authorList>
            <person name="Lee Y.M."/>
            <person name="Kim E.H."/>
            <person name="Lee H.K."/>
            <person name="Hong S.G."/>
        </authorList>
    </citation>
    <scope>NUCLEOTIDE SEQUENCE [LARGE SCALE GENOMIC DNA]</scope>
    <source>
        <strain evidence="1 2">PAMC 26569</strain>
        <plasmid evidence="1">unnamed1</plasmid>
    </source>
</reference>
<proteinExistence type="predicted"/>
<sequence>MKSNWRAAVIILTVLIMLVGAAGWYLAIVRASELATARDTLQADEARTAALGHDKDILQQQVNGLQAQVATARQSAGQAQAALATAKGSVDDMATLRTLLAAANTRADAADTQLRALRQVPPKPEQGKAANTLAATPTFDLPAAASAHAYLTAARQAIAAGNTTRARAALGRAEVRSLNAGQLGDPPTAKERARSHQIQNAIDMLDAGRTSSARRLIETLLDEPSQAPASE</sequence>
<dbReference type="Proteomes" id="UP000500767">
    <property type="component" value="Plasmid unnamed1"/>
</dbReference>
<dbReference type="RefSeq" id="WP_171837367.1">
    <property type="nucleotide sequence ID" value="NZ_CP053709.1"/>
</dbReference>
<keyword evidence="2" id="KW-1185">Reference proteome</keyword>